<evidence type="ECO:0000256" key="5">
    <source>
        <dbReference type="ARBA" id="ARBA00022729"/>
    </source>
</evidence>
<dbReference type="Gene3D" id="3.40.50.1820">
    <property type="entry name" value="alpha/beta hydrolase"/>
    <property type="match status" value="1"/>
</dbReference>
<dbReference type="Proteomes" id="UP000756132">
    <property type="component" value="Chromosome 1"/>
</dbReference>
<keyword evidence="11" id="KW-1185">Reference proteome</keyword>
<dbReference type="EMBL" id="CP090163">
    <property type="protein sequence ID" value="UJO12082.1"/>
    <property type="molecule type" value="Genomic_DNA"/>
</dbReference>
<proteinExistence type="predicted"/>
<name>A0A9Q8L748_PASFU</name>
<dbReference type="GO" id="GO:0030600">
    <property type="term" value="F:feruloyl esterase activity"/>
    <property type="evidence" value="ECO:0007669"/>
    <property type="project" value="UniProtKB-EC"/>
</dbReference>
<evidence type="ECO:0000256" key="3">
    <source>
        <dbReference type="ARBA" id="ARBA00022525"/>
    </source>
</evidence>
<dbReference type="RefSeq" id="XP_047756448.1">
    <property type="nucleotide sequence ID" value="XM_047900955.1"/>
</dbReference>
<dbReference type="EC" id="3.1.1.73" evidence="2"/>
<dbReference type="PANTHER" id="PTHR38050">
    <property type="match status" value="1"/>
</dbReference>
<reference evidence="10" key="2">
    <citation type="journal article" date="2022" name="Microb. Genom.">
        <title>A chromosome-scale genome assembly of the tomato pathogen Cladosporium fulvum reveals a compartmentalized genome architecture and the presence of a dispensable chromosome.</title>
        <authorList>
            <person name="Zaccaron A.Z."/>
            <person name="Chen L.H."/>
            <person name="Samaras A."/>
            <person name="Stergiopoulos I."/>
        </authorList>
    </citation>
    <scope>NUCLEOTIDE SEQUENCE</scope>
    <source>
        <strain evidence="10">Race5_Kim</strain>
    </source>
</reference>
<dbReference type="SUPFAM" id="SSF53474">
    <property type="entry name" value="alpha/beta-Hydrolases"/>
    <property type="match status" value="1"/>
</dbReference>
<evidence type="ECO:0000256" key="8">
    <source>
        <dbReference type="ARBA" id="ARBA00023326"/>
    </source>
</evidence>
<dbReference type="PANTHER" id="PTHR38050:SF2">
    <property type="entry name" value="FERULOYL ESTERASE C-RELATED"/>
    <property type="match status" value="1"/>
</dbReference>
<organism evidence="10 11">
    <name type="scientific">Passalora fulva</name>
    <name type="common">Tomato leaf mold</name>
    <name type="synonym">Cladosporium fulvum</name>
    <dbReference type="NCBI Taxonomy" id="5499"/>
    <lineage>
        <taxon>Eukaryota</taxon>
        <taxon>Fungi</taxon>
        <taxon>Dikarya</taxon>
        <taxon>Ascomycota</taxon>
        <taxon>Pezizomycotina</taxon>
        <taxon>Dothideomycetes</taxon>
        <taxon>Dothideomycetidae</taxon>
        <taxon>Mycosphaerellales</taxon>
        <taxon>Mycosphaerellaceae</taxon>
        <taxon>Fulvia</taxon>
    </lineage>
</organism>
<keyword evidence="4" id="KW-0858">Xylan degradation</keyword>
<keyword evidence="3" id="KW-0964">Secreted</keyword>
<evidence type="ECO:0000313" key="11">
    <source>
        <dbReference type="Proteomes" id="UP000756132"/>
    </source>
</evidence>
<dbReference type="InterPro" id="IPR043595">
    <property type="entry name" value="FaeB/C/D"/>
</dbReference>
<reference evidence="10" key="1">
    <citation type="submission" date="2021-12" db="EMBL/GenBank/DDBJ databases">
        <authorList>
            <person name="Zaccaron A."/>
            <person name="Stergiopoulos I."/>
        </authorList>
    </citation>
    <scope>NUCLEOTIDE SEQUENCE</scope>
    <source>
        <strain evidence="10">Race5_Kim</strain>
    </source>
</reference>
<dbReference type="OrthoDB" id="424610at2759"/>
<comment type="subcellular location">
    <subcellularLocation>
        <location evidence="1">Secreted</location>
    </subcellularLocation>
</comment>
<evidence type="ECO:0000313" key="10">
    <source>
        <dbReference type="EMBL" id="UJO12082.1"/>
    </source>
</evidence>
<evidence type="ECO:0000256" key="2">
    <source>
        <dbReference type="ARBA" id="ARBA00013091"/>
    </source>
</evidence>
<evidence type="ECO:0000256" key="1">
    <source>
        <dbReference type="ARBA" id="ARBA00004613"/>
    </source>
</evidence>
<keyword evidence="6" id="KW-0378">Hydrolase</keyword>
<gene>
    <name evidence="10" type="ORF">CLAFUR5_01807</name>
</gene>
<sequence length="232" mass="24501">MPSSSELPAPPLEHGTDASMARLHRKILSAVCTLVTFARAISRSPGCGKTLPATTKTGGLGSSNNISLTTSNGLTRSYLLHIPTSYSKDVPTGLILSFHGRGQSGAHQEKLSKFSDSSVNPDMLAAYPNGVDKQWQGDPAATTDDVPFTLAMLKHIGDEYCIDLDRIYAAGKSNGGGFALNVLACSPVASTKIAAFAGFAGAYYQEKDVKHCDPESVRITCDPGRRPVPIFG</sequence>
<protein>
    <recommendedName>
        <fullName evidence="2">feruloyl esterase</fullName>
        <ecNumber evidence="2">3.1.1.73</ecNumber>
    </recommendedName>
</protein>
<dbReference type="KEGG" id="ffu:CLAFUR5_01807"/>
<accession>A0A9Q8L748</accession>
<dbReference type="GO" id="GO:0045493">
    <property type="term" value="P:xylan catabolic process"/>
    <property type="evidence" value="ECO:0007669"/>
    <property type="project" value="UniProtKB-KW"/>
</dbReference>
<keyword evidence="7" id="KW-0119">Carbohydrate metabolism</keyword>
<evidence type="ECO:0000256" key="4">
    <source>
        <dbReference type="ARBA" id="ARBA00022651"/>
    </source>
</evidence>
<evidence type="ECO:0000256" key="7">
    <source>
        <dbReference type="ARBA" id="ARBA00023277"/>
    </source>
</evidence>
<keyword evidence="8" id="KW-0624">Polysaccharide degradation</keyword>
<dbReference type="GeneID" id="71981685"/>
<dbReference type="OMA" id="HIGDEYC"/>
<dbReference type="AlphaFoldDB" id="A0A9Q8L748"/>
<evidence type="ECO:0000256" key="9">
    <source>
        <dbReference type="ARBA" id="ARBA00034075"/>
    </source>
</evidence>
<dbReference type="InterPro" id="IPR029058">
    <property type="entry name" value="AB_hydrolase_fold"/>
</dbReference>
<dbReference type="GO" id="GO:0005576">
    <property type="term" value="C:extracellular region"/>
    <property type="evidence" value="ECO:0007669"/>
    <property type="project" value="UniProtKB-SubCell"/>
</dbReference>
<keyword evidence="5" id="KW-0732">Signal</keyword>
<evidence type="ECO:0000256" key="6">
    <source>
        <dbReference type="ARBA" id="ARBA00022801"/>
    </source>
</evidence>
<comment type="catalytic activity">
    <reaction evidence="9">
        <text>feruloyl-polysaccharide + H2O = ferulate + polysaccharide.</text>
        <dbReference type="EC" id="3.1.1.73"/>
    </reaction>
</comment>